<dbReference type="InterPro" id="IPR050911">
    <property type="entry name" value="DRAM/TMEM150_Autophagy_Mod"/>
</dbReference>
<proteinExistence type="inferred from homology"/>
<comment type="similarity">
    <text evidence="2">Belongs to the DRAM/TMEM150 family.</text>
</comment>
<dbReference type="InterPro" id="IPR019402">
    <property type="entry name" value="CWH43_N"/>
</dbReference>
<gene>
    <name evidence="9" type="primary">LOC116287786</name>
</gene>
<dbReference type="KEGG" id="aten:116287786"/>
<keyword evidence="4 6" id="KW-1133">Transmembrane helix</keyword>
<accession>A0A6P8H1S6</accession>
<feature type="transmembrane region" description="Helical" evidence="6">
    <location>
        <begin position="95"/>
        <end position="116"/>
    </location>
</feature>
<dbReference type="OrthoDB" id="191706at2759"/>
<evidence type="ECO:0000256" key="1">
    <source>
        <dbReference type="ARBA" id="ARBA00004127"/>
    </source>
</evidence>
<reference evidence="9" key="1">
    <citation type="submission" date="2025-08" db="UniProtKB">
        <authorList>
            <consortium name="RefSeq"/>
        </authorList>
    </citation>
    <scope>IDENTIFICATION</scope>
    <source>
        <tissue evidence="9">Tentacle</tissue>
    </source>
</reference>
<feature type="transmembrane region" description="Helical" evidence="6">
    <location>
        <begin position="215"/>
        <end position="236"/>
    </location>
</feature>
<evidence type="ECO:0000256" key="6">
    <source>
        <dbReference type="SAM" id="Phobius"/>
    </source>
</evidence>
<feature type="transmembrane region" description="Helical" evidence="6">
    <location>
        <begin position="122"/>
        <end position="142"/>
    </location>
</feature>
<evidence type="ECO:0000256" key="2">
    <source>
        <dbReference type="ARBA" id="ARBA00006565"/>
    </source>
</evidence>
<sequence length="271" mass="30173">MCRSCRTLAILPALFGVFCCATFLLTYCVSLHYEKTPYPWFPSVGKTKKAPERNVFGQLFNLCSFLLLITMFVRHIQLKHDADWNEESRPLVLRLNRIALIFGGLAALGASLVANFQVGSVIVIHFTGEAMVFFFGLVYCWIQTVICYKMKVCGVNSSCLFNTRAAFTIAATVFFIVCLAGAGYAQYIKENGQHNGNSTVVVEWKPGVEGFSPHIVGVTAEWLSALCLLFFIVTFYGEFKSIKMKLVVSRRSASPIPLSVSDESMRTPLLL</sequence>
<dbReference type="GO" id="GO:0012505">
    <property type="term" value="C:endomembrane system"/>
    <property type="evidence" value="ECO:0007669"/>
    <property type="project" value="UniProtKB-SubCell"/>
</dbReference>
<evidence type="ECO:0000259" key="7">
    <source>
        <dbReference type="Pfam" id="PF10277"/>
    </source>
</evidence>
<dbReference type="RefSeq" id="XP_031550344.1">
    <property type="nucleotide sequence ID" value="XM_031694484.1"/>
</dbReference>
<evidence type="ECO:0000313" key="9">
    <source>
        <dbReference type="RefSeq" id="XP_031550344.1"/>
    </source>
</evidence>
<dbReference type="PANTHER" id="PTHR21324">
    <property type="entry name" value="FASTING-INDUCIBLE INTEGRAL MEMBRANE PROTEIN TM6P1-RELATED"/>
    <property type="match status" value="1"/>
</dbReference>
<comment type="subcellular location">
    <subcellularLocation>
        <location evidence="1">Endomembrane system</location>
        <topology evidence="1">Multi-pass membrane protein</topology>
    </subcellularLocation>
</comment>
<feature type="transmembrane region" description="Helical" evidence="6">
    <location>
        <begin position="54"/>
        <end position="74"/>
    </location>
</feature>
<evidence type="ECO:0000256" key="5">
    <source>
        <dbReference type="ARBA" id="ARBA00023136"/>
    </source>
</evidence>
<dbReference type="Pfam" id="PF10277">
    <property type="entry name" value="Frag1"/>
    <property type="match status" value="1"/>
</dbReference>
<dbReference type="InParanoid" id="A0A6P8H1S6"/>
<protein>
    <submittedName>
        <fullName evidence="9">DNA damage-regulated autophagy modulator protein 2-like</fullName>
    </submittedName>
</protein>
<dbReference type="Proteomes" id="UP000515163">
    <property type="component" value="Unplaced"/>
</dbReference>
<evidence type="ECO:0000256" key="4">
    <source>
        <dbReference type="ARBA" id="ARBA00022989"/>
    </source>
</evidence>
<keyword evidence="5 6" id="KW-0472">Membrane</keyword>
<dbReference type="PANTHER" id="PTHR21324:SF2">
    <property type="entry name" value="EG:22E5.9 PROTEIN"/>
    <property type="match status" value="1"/>
</dbReference>
<evidence type="ECO:0000313" key="8">
    <source>
        <dbReference type="Proteomes" id="UP000515163"/>
    </source>
</evidence>
<keyword evidence="8" id="KW-1185">Reference proteome</keyword>
<keyword evidence="3 6" id="KW-0812">Transmembrane</keyword>
<feature type="transmembrane region" description="Helical" evidence="6">
    <location>
        <begin position="163"/>
        <end position="185"/>
    </location>
</feature>
<dbReference type="GeneID" id="116287786"/>
<evidence type="ECO:0000256" key="3">
    <source>
        <dbReference type="ARBA" id="ARBA00022692"/>
    </source>
</evidence>
<dbReference type="AlphaFoldDB" id="A0A6P8H1S6"/>
<organism evidence="8 9">
    <name type="scientific">Actinia tenebrosa</name>
    <name type="common">Australian red waratah sea anemone</name>
    <dbReference type="NCBI Taxonomy" id="6105"/>
    <lineage>
        <taxon>Eukaryota</taxon>
        <taxon>Metazoa</taxon>
        <taxon>Cnidaria</taxon>
        <taxon>Anthozoa</taxon>
        <taxon>Hexacorallia</taxon>
        <taxon>Actiniaria</taxon>
        <taxon>Actiniidae</taxon>
        <taxon>Actinia</taxon>
    </lineage>
</organism>
<name>A0A6P8H1S6_ACTTE</name>
<feature type="domain" description="CWH43-like N-terminal" evidence="7">
    <location>
        <begin position="9"/>
        <end position="241"/>
    </location>
</feature>